<name>A0AA86P819_9EUKA</name>
<evidence type="ECO:0000313" key="3">
    <source>
        <dbReference type="EMBL" id="CAL6005909.1"/>
    </source>
</evidence>
<feature type="coiled-coil region" evidence="1">
    <location>
        <begin position="47"/>
        <end position="81"/>
    </location>
</feature>
<reference evidence="2" key="1">
    <citation type="submission" date="2023-06" db="EMBL/GenBank/DDBJ databases">
        <authorList>
            <person name="Kurt Z."/>
        </authorList>
    </citation>
    <scope>NUCLEOTIDE SEQUENCE</scope>
</reference>
<gene>
    <name evidence="3" type="ORF">HINF_LOCUS19835</name>
    <name evidence="2" type="ORF">HINF_LOCUS20216</name>
</gene>
<sequence length="147" mass="17286">MGGCLSKCYQRTFHPYRPLQHKPADLADQLETLVTNIKEQQGLIAQQPQLIAELESLNQQLTQENNDLKNIYEDVKRQQKEQLASKFVGDLKINSLKKEEYIRKLEFIDRTIVQNSLDVMEKRITDIGFQESFEQLDRELGWIFDQD</sequence>
<evidence type="ECO:0000313" key="4">
    <source>
        <dbReference type="Proteomes" id="UP001642409"/>
    </source>
</evidence>
<evidence type="ECO:0000256" key="1">
    <source>
        <dbReference type="SAM" id="Coils"/>
    </source>
</evidence>
<dbReference type="AlphaFoldDB" id="A0AA86P819"/>
<dbReference type="EMBL" id="CATOUU010000517">
    <property type="protein sequence ID" value="CAI9932571.1"/>
    <property type="molecule type" value="Genomic_DNA"/>
</dbReference>
<comment type="caution">
    <text evidence="2">The sequence shown here is derived from an EMBL/GenBank/DDBJ whole genome shotgun (WGS) entry which is preliminary data.</text>
</comment>
<dbReference type="EMBL" id="CAXDID020000052">
    <property type="protein sequence ID" value="CAL6005909.1"/>
    <property type="molecule type" value="Genomic_DNA"/>
</dbReference>
<keyword evidence="4" id="KW-1185">Reference proteome</keyword>
<protein>
    <submittedName>
        <fullName evidence="3">Hypothetical_protein</fullName>
    </submittedName>
</protein>
<dbReference type="Proteomes" id="UP001642409">
    <property type="component" value="Unassembled WGS sequence"/>
</dbReference>
<keyword evidence="1" id="KW-0175">Coiled coil</keyword>
<reference evidence="3 4" key="2">
    <citation type="submission" date="2024-07" db="EMBL/GenBank/DDBJ databases">
        <authorList>
            <person name="Akdeniz Z."/>
        </authorList>
    </citation>
    <scope>NUCLEOTIDE SEQUENCE [LARGE SCALE GENOMIC DNA]</scope>
</reference>
<proteinExistence type="predicted"/>
<evidence type="ECO:0000313" key="2">
    <source>
        <dbReference type="EMBL" id="CAI9932571.1"/>
    </source>
</evidence>
<accession>A0AA86P819</accession>
<organism evidence="2">
    <name type="scientific">Hexamita inflata</name>
    <dbReference type="NCBI Taxonomy" id="28002"/>
    <lineage>
        <taxon>Eukaryota</taxon>
        <taxon>Metamonada</taxon>
        <taxon>Diplomonadida</taxon>
        <taxon>Hexamitidae</taxon>
        <taxon>Hexamitinae</taxon>
        <taxon>Hexamita</taxon>
    </lineage>
</organism>